<dbReference type="InterPro" id="IPR051454">
    <property type="entry name" value="RNA/ubiquinone_mod_enzymes"/>
</dbReference>
<dbReference type="Pfam" id="PF01136">
    <property type="entry name" value="Peptidase_U32"/>
    <property type="match status" value="1"/>
</dbReference>
<proteinExistence type="predicted"/>
<accession>U2LBI3</accession>
<keyword evidence="2" id="KW-0378">Hydrolase</keyword>
<reference evidence="2 3" key="1">
    <citation type="submission" date="2013-08" db="EMBL/GenBank/DDBJ databases">
        <authorList>
            <person name="Durkin A.S."/>
            <person name="Haft D.R."/>
            <person name="McCorrison J."/>
            <person name="Torralba M."/>
            <person name="Gillis M."/>
            <person name="Haft D.H."/>
            <person name="Methe B."/>
            <person name="Sutton G."/>
            <person name="Nelson K.E."/>
        </authorList>
    </citation>
    <scope>NUCLEOTIDE SEQUENCE [LARGE SCALE GENOMIC DNA]</scope>
    <source>
        <strain evidence="2 3">F0068</strain>
    </source>
</reference>
<name>U2LBI3_9BACT</name>
<evidence type="ECO:0000259" key="1">
    <source>
        <dbReference type="Pfam" id="PF12392"/>
    </source>
</evidence>
<feature type="domain" description="Peptidase U32 collagenase" evidence="1">
    <location>
        <begin position="389"/>
        <end position="503"/>
    </location>
</feature>
<dbReference type="GO" id="GO:0006508">
    <property type="term" value="P:proteolysis"/>
    <property type="evidence" value="ECO:0007669"/>
    <property type="project" value="UniProtKB-KW"/>
</dbReference>
<protein>
    <submittedName>
        <fullName evidence="2">Putative protease YdcP</fullName>
    </submittedName>
</protein>
<keyword evidence="2" id="KW-0645">Protease</keyword>
<organism evidence="2 3">
    <name type="scientific">Hoylesella pleuritidis F0068</name>
    <dbReference type="NCBI Taxonomy" id="1081904"/>
    <lineage>
        <taxon>Bacteria</taxon>
        <taxon>Pseudomonadati</taxon>
        <taxon>Bacteroidota</taxon>
        <taxon>Bacteroidia</taxon>
        <taxon>Bacteroidales</taxon>
        <taxon>Prevotellaceae</taxon>
        <taxon>Hoylesella</taxon>
    </lineage>
</organism>
<evidence type="ECO:0000313" key="3">
    <source>
        <dbReference type="Proteomes" id="UP000016600"/>
    </source>
</evidence>
<dbReference type="RefSeq" id="WP_021583801.1">
    <property type="nucleotide sequence ID" value="NZ_AWET01000024.1"/>
</dbReference>
<dbReference type="Proteomes" id="UP000016600">
    <property type="component" value="Unassembled WGS sequence"/>
</dbReference>
<gene>
    <name evidence="2" type="ORF">HMPREF1218_1474</name>
</gene>
<dbReference type="GO" id="GO:0008233">
    <property type="term" value="F:peptidase activity"/>
    <property type="evidence" value="ECO:0007669"/>
    <property type="project" value="UniProtKB-KW"/>
</dbReference>
<dbReference type="EMBL" id="AWET01000024">
    <property type="protein sequence ID" value="ERK01671.1"/>
    <property type="molecule type" value="Genomic_DNA"/>
</dbReference>
<keyword evidence="3" id="KW-1185">Reference proteome</keyword>
<dbReference type="PANTHER" id="PTHR30217:SF10">
    <property type="entry name" value="23S RRNA 5-HYDROXYCYTIDINE C2501 SYNTHASE"/>
    <property type="match status" value="1"/>
</dbReference>
<evidence type="ECO:0000313" key="2">
    <source>
        <dbReference type="EMBL" id="ERK01671.1"/>
    </source>
</evidence>
<dbReference type="Pfam" id="PF12392">
    <property type="entry name" value="DUF3656"/>
    <property type="match status" value="1"/>
</dbReference>
<dbReference type="InterPro" id="IPR020988">
    <property type="entry name" value="Pept_U32_collagenase"/>
</dbReference>
<comment type="caution">
    <text evidence="2">The sequence shown here is derived from an EMBL/GenBank/DDBJ whole genome shotgun (WGS) entry which is preliminary data.</text>
</comment>
<dbReference type="PATRIC" id="fig|1081904.3.peg.1126"/>
<dbReference type="InterPro" id="IPR001539">
    <property type="entry name" value="Peptidase_U32"/>
</dbReference>
<dbReference type="PANTHER" id="PTHR30217">
    <property type="entry name" value="PEPTIDASE U32 FAMILY"/>
    <property type="match status" value="1"/>
</dbReference>
<dbReference type="AlphaFoldDB" id="U2LBI3"/>
<sequence>MTLELLAPAKNIECGLAAIDHGADAVYIGAQRFGARASAGNSIDDICQLCTYAHRFAAKVYVTINTIIYEDELPKIKRLLLDLAAIDVDAVLVQDMGIVKLYFELTENYPEIKLPALHASTQTDNRTPEKVAWLQSLGVERAVLARELSAEEIADIRRAVPDIELEVFVHGALCVCYSGVCYASQHCFGRSANRGECAQFCRMKFDLKDDAGQTIEYQRHLLSLKDMCQINNLETLAAAGASSFKIEGRLKDINYMKNVVAAYSQRLDRLVAAHPSRYRRASVGRVSYTFTPNLNKTFNRGFTPYFINGRHAAIASFDTPKAIGEYVGKVKEIRSNSFNVAGTATFANGDGLCFINHERELQGFRVNRVEGNRLFPLKMPADLHPGTALYRNNDHAFETVLAHQTAVRKIPVKMILGHSANGFSLRIIPQVEGFDVKIGQSVLPFAADAAQKPQYDNIVRQLSKLGNTPYECAEVTIENEADRFFIPSSLLAELRRTAIEGIEISSRTAPKCLPTAPKNTTARYWQPEYRSHSYLFNSANTVSRAFYESHGLTAIDQAFEIPAVKAASNSTEPLIMQCRHCLKYSLGACTKHGGKHPAWREPLYLQLTDSRRFRLEFNCKECQMNIYAES</sequence>